<organism evidence="1 2">
    <name type="scientific">Anaeromyxobacter paludicola</name>
    <dbReference type="NCBI Taxonomy" id="2918171"/>
    <lineage>
        <taxon>Bacteria</taxon>
        <taxon>Pseudomonadati</taxon>
        <taxon>Myxococcota</taxon>
        <taxon>Myxococcia</taxon>
        <taxon>Myxococcales</taxon>
        <taxon>Cystobacterineae</taxon>
        <taxon>Anaeromyxobacteraceae</taxon>
        <taxon>Anaeromyxobacter</taxon>
    </lineage>
</organism>
<proteinExistence type="predicted"/>
<gene>
    <name evidence="1" type="ORF">AMPC_13330</name>
</gene>
<dbReference type="RefSeq" id="WP_248345403.1">
    <property type="nucleotide sequence ID" value="NZ_AP025592.1"/>
</dbReference>
<evidence type="ECO:0000313" key="2">
    <source>
        <dbReference type="Proteomes" id="UP001162734"/>
    </source>
</evidence>
<keyword evidence="2" id="KW-1185">Reference proteome</keyword>
<accession>A0ABN6N8A3</accession>
<protein>
    <submittedName>
        <fullName evidence="1">Uncharacterized protein</fullName>
    </submittedName>
</protein>
<sequence length="88" mass="9516">MDGPNAEASRLRKPAVVFDLAAYRNALLGCDFVTSTLGGAPWVLGVVVRWMADGSPRLVIRTKPLSVLQRRCLPTSVCEVETVVEECG</sequence>
<evidence type="ECO:0000313" key="1">
    <source>
        <dbReference type="EMBL" id="BDG08220.1"/>
    </source>
</evidence>
<name>A0ABN6N8A3_9BACT</name>
<dbReference type="EMBL" id="AP025592">
    <property type="protein sequence ID" value="BDG08220.1"/>
    <property type="molecule type" value="Genomic_DNA"/>
</dbReference>
<dbReference type="Proteomes" id="UP001162734">
    <property type="component" value="Chromosome"/>
</dbReference>
<reference evidence="2" key="1">
    <citation type="journal article" date="2022" name="Int. J. Syst. Evol. Microbiol.">
        <title>Anaeromyxobacter oryzae sp. nov., Anaeromyxobacter diazotrophicus sp. nov. and Anaeromyxobacter paludicola sp. nov., isolated from paddy soils.</title>
        <authorList>
            <person name="Itoh H."/>
            <person name="Xu Z."/>
            <person name="Mise K."/>
            <person name="Masuda Y."/>
            <person name="Ushijima N."/>
            <person name="Hayakawa C."/>
            <person name="Shiratori Y."/>
            <person name="Senoo K."/>
        </authorList>
    </citation>
    <scope>NUCLEOTIDE SEQUENCE [LARGE SCALE GENOMIC DNA]</scope>
    <source>
        <strain evidence="2">Red630</strain>
    </source>
</reference>